<organism evidence="2 3">
    <name type="scientific">Maliponia aquimaris</name>
    <dbReference type="NCBI Taxonomy" id="1673631"/>
    <lineage>
        <taxon>Bacteria</taxon>
        <taxon>Pseudomonadati</taxon>
        <taxon>Pseudomonadota</taxon>
        <taxon>Alphaproteobacteria</taxon>
        <taxon>Rhodobacterales</taxon>
        <taxon>Paracoccaceae</taxon>
        <taxon>Maliponia</taxon>
    </lineage>
</organism>
<dbReference type="Proteomes" id="UP000207598">
    <property type="component" value="Unassembled WGS sequence"/>
</dbReference>
<gene>
    <name evidence="2" type="ORF">MAA8898_00578</name>
</gene>
<reference evidence="2 3" key="1">
    <citation type="submission" date="2017-05" db="EMBL/GenBank/DDBJ databases">
        <authorList>
            <person name="Song R."/>
            <person name="Chenine A.L."/>
            <person name="Ruprecht R.M."/>
        </authorList>
    </citation>
    <scope>NUCLEOTIDE SEQUENCE [LARGE SCALE GENOMIC DNA]</scope>
    <source>
        <strain evidence="2 3">CECT 8898</strain>
    </source>
</reference>
<dbReference type="AlphaFoldDB" id="A0A238JY61"/>
<accession>A0A238JY61</accession>
<evidence type="ECO:0000313" key="3">
    <source>
        <dbReference type="Proteomes" id="UP000207598"/>
    </source>
</evidence>
<keyword evidence="3" id="KW-1185">Reference proteome</keyword>
<keyword evidence="1" id="KW-0732">Signal</keyword>
<dbReference type="OrthoDB" id="7875167at2"/>
<feature type="signal peptide" evidence="1">
    <location>
        <begin position="1"/>
        <end position="20"/>
    </location>
</feature>
<proteinExistence type="predicted"/>
<feature type="chain" id="PRO_5012059603" evidence="1">
    <location>
        <begin position="21"/>
        <end position="92"/>
    </location>
</feature>
<evidence type="ECO:0000256" key="1">
    <source>
        <dbReference type="SAM" id="SignalP"/>
    </source>
</evidence>
<evidence type="ECO:0000313" key="2">
    <source>
        <dbReference type="EMBL" id="SMX35589.1"/>
    </source>
</evidence>
<dbReference type="RefSeq" id="WP_094019482.1">
    <property type="nucleotide sequence ID" value="NZ_FXYF01000002.1"/>
</dbReference>
<sequence length="92" mass="9782">MAILSFAAAAFTLASLTATDAEAPKHLYLAQAQPYVATQGAVMGPQGDYMTTKDGCTYRRTQAPGYPVRWIIVLNPHHIGKGSSPGKCKGML</sequence>
<dbReference type="EMBL" id="FXYF01000002">
    <property type="protein sequence ID" value="SMX35589.1"/>
    <property type="molecule type" value="Genomic_DNA"/>
</dbReference>
<name>A0A238JY61_9RHOB</name>
<protein>
    <submittedName>
        <fullName evidence="2">Uncharacterized protein</fullName>
    </submittedName>
</protein>